<evidence type="ECO:0000313" key="1">
    <source>
        <dbReference type="EMBL" id="KAF9643737.1"/>
    </source>
</evidence>
<reference evidence="1" key="2">
    <citation type="journal article" date="2020" name="Nat. Commun.">
        <title>Large-scale genome sequencing of mycorrhizal fungi provides insights into the early evolution of symbiotic traits.</title>
        <authorList>
            <person name="Miyauchi S."/>
            <person name="Kiss E."/>
            <person name="Kuo A."/>
            <person name="Drula E."/>
            <person name="Kohler A."/>
            <person name="Sanchez-Garcia M."/>
            <person name="Morin E."/>
            <person name="Andreopoulos B."/>
            <person name="Barry K.W."/>
            <person name="Bonito G."/>
            <person name="Buee M."/>
            <person name="Carver A."/>
            <person name="Chen C."/>
            <person name="Cichocki N."/>
            <person name="Clum A."/>
            <person name="Culley D."/>
            <person name="Crous P.W."/>
            <person name="Fauchery L."/>
            <person name="Girlanda M."/>
            <person name="Hayes R.D."/>
            <person name="Keri Z."/>
            <person name="LaButti K."/>
            <person name="Lipzen A."/>
            <person name="Lombard V."/>
            <person name="Magnuson J."/>
            <person name="Maillard F."/>
            <person name="Murat C."/>
            <person name="Nolan M."/>
            <person name="Ohm R.A."/>
            <person name="Pangilinan J."/>
            <person name="Pereira M.F."/>
            <person name="Perotto S."/>
            <person name="Peter M."/>
            <person name="Pfister S."/>
            <person name="Riley R."/>
            <person name="Sitrit Y."/>
            <person name="Stielow J.B."/>
            <person name="Szollosi G."/>
            <person name="Zifcakova L."/>
            <person name="Stursova M."/>
            <person name="Spatafora J.W."/>
            <person name="Tedersoo L."/>
            <person name="Vaario L.M."/>
            <person name="Yamada A."/>
            <person name="Yan M."/>
            <person name="Wang P."/>
            <person name="Xu J."/>
            <person name="Bruns T."/>
            <person name="Baldrian P."/>
            <person name="Vilgalys R."/>
            <person name="Dunand C."/>
            <person name="Henrissat B."/>
            <person name="Grigoriev I.V."/>
            <person name="Hibbett D."/>
            <person name="Nagy L.G."/>
            <person name="Martin F.M."/>
        </authorList>
    </citation>
    <scope>NUCLEOTIDE SEQUENCE</scope>
    <source>
        <strain evidence="1">P2</strain>
    </source>
</reference>
<dbReference type="EMBL" id="MU118191">
    <property type="protein sequence ID" value="KAF9643737.1"/>
    <property type="molecule type" value="Genomic_DNA"/>
</dbReference>
<dbReference type="Proteomes" id="UP000886501">
    <property type="component" value="Unassembled WGS sequence"/>
</dbReference>
<proteinExistence type="predicted"/>
<gene>
    <name evidence="1" type="ORF">BDM02DRAFT_3191274</name>
</gene>
<keyword evidence="2" id="KW-1185">Reference proteome</keyword>
<reference evidence="1" key="1">
    <citation type="submission" date="2019-10" db="EMBL/GenBank/DDBJ databases">
        <authorList>
            <consortium name="DOE Joint Genome Institute"/>
            <person name="Kuo A."/>
            <person name="Miyauchi S."/>
            <person name="Kiss E."/>
            <person name="Drula E."/>
            <person name="Kohler A."/>
            <person name="Sanchez-Garcia M."/>
            <person name="Andreopoulos B."/>
            <person name="Barry K.W."/>
            <person name="Bonito G."/>
            <person name="Buee M."/>
            <person name="Carver A."/>
            <person name="Chen C."/>
            <person name="Cichocki N."/>
            <person name="Clum A."/>
            <person name="Culley D."/>
            <person name="Crous P.W."/>
            <person name="Fauchery L."/>
            <person name="Girlanda M."/>
            <person name="Hayes R."/>
            <person name="Keri Z."/>
            <person name="Labutti K."/>
            <person name="Lipzen A."/>
            <person name="Lombard V."/>
            <person name="Magnuson J."/>
            <person name="Maillard F."/>
            <person name="Morin E."/>
            <person name="Murat C."/>
            <person name="Nolan M."/>
            <person name="Ohm R."/>
            <person name="Pangilinan J."/>
            <person name="Pereira M."/>
            <person name="Perotto S."/>
            <person name="Peter M."/>
            <person name="Riley R."/>
            <person name="Sitrit Y."/>
            <person name="Stielow B."/>
            <person name="Szollosi G."/>
            <person name="Zifcakova L."/>
            <person name="Stursova M."/>
            <person name="Spatafora J.W."/>
            <person name="Tedersoo L."/>
            <person name="Vaario L.-M."/>
            <person name="Yamada A."/>
            <person name="Yan M."/>
            <person name="Wang P."/>
            <person name="Xu J."/>
            <person name="Bruns T."/>
            <person name="Baldrian P."/>
            <person name="Vilgalys R."/>
            <person name="Henrissat B."/>
            <person name="Grigoriev I.V."/>
            <person name="Hibbett D."/>
            <person name="Nagy L.G."/>
            <person name="Martin F.M."/>
        </authorList>
    </citation>
    <scope>NUCLEOTIDE SEQUENCE</scope>
    <source>
        <strain evidence="1">P2</strain>
    </source>
</reference>
<protein>
    <submittedName>
        <fullName evidence="1">Uncharacterized protein</fullName>
    </submittedName>
</protein>
<accession>A0ACB6Z2E9</accession>
<sequence>MPSLADLQARARARNAQAEGQDPPDAAMDDASGRLEDEGGDGSDNDVPVNNANTRHNLPARVVGEAEAFQRMAPSAQLVHIFIALQEIHSFIATLPPSDERWRITASFEKNVKTYTKALFVQPTVKNYNSATIIDYMGKTIKRLRWGLPAGAENNPVLWKEVVTMIRDTAADFRSDWKKEILASIAAKQHISELASAVTSSIDGFTPDGPFLVRLAVLRTICTKDSSTKYWPAVARELADIQSGENPNQVLAEYFLEDQNTYPKSGVAPLNANFTSTPSSSSIRSPAGILVIIGGGFQREMGSSWERVSVSAAFQLETE</sequence>
<evidence type="ECO:0000313" key="2">
    <source>
        <dbReference type="Proteomes" id="UP000886501"/>
    </source>
</evidence>
<organism evidence="1 2">
    <name type="scientific">Thelephora ganbajun</name>
    <name type="common">Ganba fungus</name>
    <dbReference type="NCBI Taxonomy" id="370292"/>
    <lineage>
        <taxon>Eukaryota</taxon>
        <taxon>Fungi</taxon>
        <taxon>Dikarya</taxon>
        <taxon>Basidiomycota</taxon>
        <taxon>Agaricomycotina</taxon>
        <taxon>Agaricomycetes</taxon>
        <taxon>Thelephorales</taxon>
        <taxon>Thelephoraceae</taxon>
        <taxon>Thelephora</taxon>
    </lineage>
</organism>
<name>A0ACB6Z2E9_THEGA</name>
<comment type="caution">
    <text evidence="1">The sequence shown here is derived from an EMBL/GenBank/DDBJ whole genome shotgun (WGS) entry which is preliminary data.</text>
</comment>